<dbReference type="VEuPathDB" id="GiardiaDB:GMRT_14496"/>
<dbReference type="Pfam" id="PF01965">
    <property type="entry name" value="DJ-1_PfpI"/>
    <property type="match status" value="1"/>
</dbReference>
<reference evidence="3 4" key="1">
    <citation type="submission" date="2019-05" db="EMBL/GenBank/DDBJ databases">
        <title>The compact genome of Giardia muris reveals important steps in the evolution of intestinal protozoan parasites.</title>
        <authorList>
            <person name="Xu F."/>
            <person name="Jimenez-Gonzalez A."/>
            <person name="Einarsson E."/>
            <person name="Astvaldsson A."/>
            <person name="Peirasmaki D."/>
            <person name="Eckmann L."/>
            <person name="Andersson J.O."/>
            <person name="Svard S.G."/>
            <person name="Jerlstrom-Hultqvist J."/>
        </authorList>
    </citation>
    <scope>NUCLEOTIDE SEQUENCE [LARGE SCALE GENOMIC DNA]</scope>
    <source>
        <strain evidence="3 4">Roberts-Thomson</strain>
    </source>
</reference>
<dbReference type="PANTHER" id="PTHR48094:SF12">
    <property type="entry name" value="PARKINSON DISEASE PROTEIN 7 HOMOLOG"/>
    <property type="match status" value="1"/>
</dbReference>
<organism evidence="3 4">
    <name type="scientific">Giardia muris</name>
    <dbReference type="NCBI Taxonomy" id="5742"/>
    <lineage>
        <taxon>Eukaryota</taxon>
        <taxon>Metamonada</taxon>
        <taxon>Diplomonadida</taxon>
        <taxon>Hexamitidae</taxon>
        <taxon>Giardiinae</taxon>
        <taxon>Giardia</taxon>
    </lineage>
</organism>
<evidence type="ECO:0000313" key="4">
    <source>
        <dbReference type="Proteomes" id="UP000315496"/>
    </source>
</evidence>
<dbReference type="InterPro" id="IPR002818">
    <property type="entry name" value="DJ-1/PfpI"/>
</dbReference>
<dbReference type="SUPFAM" id="SSF52317">
    <property type="entry name" value="Class I glutamine amidotransferase-like"/>
    <property type="match status" value="1"/>
</dbReference>
<dbReference type="InterPro" id="IPR006287">
    <property type="entry name" value="DJ-1"/>
</dbReference>
<evidence type="ECO:0000256" key="1">
    <source>
        <dbReference type="ARBA" id="ARBA00022737"/>
    </source>
</evidence>
<proteinExistence type="predicted"/>
<dbReference type="EMBL" id="VDLU01000001">
    <property type="protein sequence ID" value="TNJ29265.1"/>
    <property type="molecule type" value="Genomic_DNA"/>
</dbReference>
<dbReference type="CDD" id="cd03135">
    <property type="entry name" value="GATase1_DJ-1"/>
    <property type="match status" value="1"/>
</dbReference>
<dbReference type="GO" id="GO:0005737">
    <property type="term" value="C:cytoplasm"/>
    <property type="evidence" value="ECO:0007669"/>
    <property type="project" value="UniProtKB-ARBA"/>
</dbReference>
<evidence type="ECO:0000259" key="2">
    <source>
        <dbReference type="Pfam" id="PF01965"/>
    </source>
</evidence>
<sequence length="181" mass="19539">MAKALVCGFEGFEEVECLTIVDVLRRGGVDVTLALPTPEVRAGRGVRVHGDALLKDVKDKVYDLVALPGGPGWKNLQADTTIREIVEAHVKAGKYIGAICAAPAVCLGEWGLIKGRHATCYPSLKDRLKDSSYTDKEPFVIDGQFITSRGPATAMRFAVELLMLLMGREAADKVASDLLLQ</sequence>
<dbReference type="Gene3D" id="3.40.50.880">
    <property type="match status" value="1"/>
</dbReference>
<dbReference type="InterPro" id="IPR029062">
    <property type="entry name" value="Class_I_gatase-like"/>
</dbReference>
<feature type="domain" description="DJ-1/PfpI" evidence="2">
    <location>
        <begin position="3"/>
        <end position="162"/>
    </location>
</feature>
<dbReference type="PANTHER" id="PTHR48094">
    <property type="entry name" value="PROTEIN/NUCLEIC ACID DEGLYCASE DJ-1-RELATED"/>
    <property type="match status" value="1"/>
</dbReference>
<dbReference type="Proteomes" id="UP000315496">
    <property type="component" value="Chromosome 1"/>
</dbReference>
<accession>A0A4Z1SWN6</accession>
<keyword evidence="1" id="KW-0677">Repeat</keyword>
<comment type="caution">
    <text evidence="3">The sequence shown here is derived from an EMBL/GenBank/DDBJ whole genome shotgun (WGS) entry which is preliminary data.</text>
</comment>
<dbReference type="GO" id="GO:1903189">
    <property type="term" value="P:glyoxal metabolic process"/>
    <property type="evidence" value="ECO:0007669"/>
    <property type="project" value="TreeGrafter"/>
</dbReference>
<evidence type="ECO:0000313" key="3">
    <source>
        <dbReference type="EMBL" id="TNJ29265.1"/>
    </source>
</evidence>
<dbReference type="FunFam" id="3.40.50.880:FF:000015">
    <property type="entry name" value="Protein DJ-1 homolog C"/>
    <property type="match status" value="1"/>
</dbReference>
<dbReference type="OrthoDB" id="543156at2759"/>
<gene>
    <name evidence="3" type="ORF">GMRT_14496</name>
</gene>
<keyword evidence="4" id="KW-1185">Reference proteome</keyword>
<name>A0A4Z1SWN6_GIAMU</name>
<protein>
    <submittedName>
        <fullName evidence="3">Protein deglycase</fullName>
    </submittedName>
</protein>
<dbReference type="NCBIfam" id="TIGR01383">
    <property type="entry name" value="not_thiJ"/>
    <property type="match status" value="1"/>
</dbReference>
<dbReference type="AlphaFoldDB" id="A0A4Z1SWN6"/>
<dbReference type="InterPro" id="IPR050325">
    <property type="entry name" value="Prot/Nucl_acid_deglycase"/>
</dbReference>